<dbReference type="GO" id="GO:0061630">
    <property type="term" value="F:ubiquitin protein ligase activity"/>
    <property type="evidence" value="ECO:0007669"/>
    <property type="project" value="TreeGrafter"/>
</dbReference>
<keyword evidence="3" id="KW-0677">Repeat</keyword>
<name>A0AAD9V229_ACRCE</name>
<dbReference type="InterPro" id="IPR001258">
    <property type="entry name" value="NHL_repeat"/>
</dbReference>
<feature type="chain" id="PRO_5042110833" evidence="9">
    <location>
        <begin position="32"/>
        <end position="1063"/>
    </location>
</feature>
<dbReference type="Pfam" id="PF00097">
    <property type="entry name" value="zf-C3HC4"/>
    <property type="match status" value="1"/>
</dbReference>
<dbReference type="SUPFAM" id="SSF57845">
    <property type="entry name" value="B-box zinc-binding domain"/>
    <property type="match status" value="1"/>
</dbReference>
<dbReference type="InterPro" id="IPR000315">
    <property type="entry name" value="Znf_B-box"/>
</dbReference>
<dbReference type="Pfam" id="PF01436">
    <property type="entry name" value="NHL"/>
    <property type="match status" value="3"/>
</dbReference>
<dbReference type="Pfam" id="PF00630">
    <property type="entry name" value="Filamin"/>
    <property type="match status" value="1"/>
</dbReference>
<sequence length="1063" mass="119101">MSKATTLKIANNSFICCILYIAATFSALVSGCDHESTTSYFLVTSQSKERSVFEEVGSTIDEQGCLSLCNKNDKCKDVVYTSESICLMTLNRQQAAHDKAIEIVKRENFAFFEKSSIGPLLPCSTSNLLFALNGKYSVWPDGADGLEENVYCRMSKIPGCDEGGWTLVMKIDGNKVPTFMYSSNKWTQKQAYQQSSLLKGLDSTEMVSPAYWRSPLSKLCLGMRSNNQISWIMVPLIPAQSLRSLLASNKVTNTHLGQDKWKSLLSNSYLVNGCQREGLNVFINNQRVRIGMVAAKSCAQPGGNMLGFGSTASVVCGNYHSRKLNNPKILPCLHSFCSGCLQRLHVENLGAERPVCPLCKAVIEEVKIDSLPSPIHLTRLQEMIRINNSSPELACGSCDGGSSAVSYCFDCKCLACANCVEIHSRMKVMQSHQISELKNFSSKDLSTLLQVPMSCKREGHKNQTLELFCKDCERQVCPKCANLLHDEHNLVEINQASKESKKRILHVIDGLHDQILLCRTEIKRIDQSYKTVERRVITARQEVLKKIEDLISLLRRHGDRMLAELESVYKDQQVALIKQRKELEIHLNQMQKSYEYANEVFERNIGGEILDMERPIKRRFQHLISYKPKQVPKSQKSINVDYVPDPNILRTLQRSDIGKIFVSHTDPANSTAEGEQVTQHFTGTGERIEFVIHTKDSDQNPSYSENDRVTVRIQSKQGFVIPTRIEDKKDGTYIASYTPLKTGIYQIDAKVRGEPIKGSPFTVHVTTRAEYLKASRMSLENCVTNPEYKPLFSLSQVTCKDRPHLKRPCGIAISSSDEVAVADSWNRRILLFNHYGKYITQFEGTEDLTNPVGVDFDFDGNIVVSDSDNQLIHVIDRCDVTIRTFGSEVLECPWGVCVTPKGRIAVCDWGSASVKEFSQQGKLIKEFSSSSTSKPYYIIHHSDKYFISFDSHCVEVFSANGEFLYTFAEKGSGKGQLRDPRGMTIDSKDNLVVCDSGNHRLLVFTTDGRAYAVGTSGKALGRFDKPQDAAISSDGRLFVTDYSNNQVQILQKNSSTRSLSLSE</sequence>
<keyword evidence="4 6" id="KW-0863">Zinc-finger</keyword>
<dbReference type="Proteomes" id="UP001249851">
    <property type="component" value="Unassembled WGS sequence"/>
</dbReference>
<dbReference type="InterPro" id="IPR013083">
    <property type="entry name" value="Znf_RING/FYVE/PHD"/>
</dbReference>
<dbReference type="SUPFAM" id="SSF101898">
    <property type="entry name" value="NHL repeat"/>
    <property type="match status" value="1"/>
</dbReference>
<dbReference type="PROSITE" id="PS50089">
    <property type="entry name" value="ZF_RING_2"/>
    <property type="match status" value="1"/>
</dbReference>
<dbReference type="InterPro" id="IPR013783">
    <property type="entry name" value="Ig-like_fold"/>
</dbReference>
<evidence type="ECO:0000259" key="10">
    <source>
        <dbReference type="PROSITE" id="PS50089"/>
    </source>
</evidence>
<feature type="repeat" description="Filamin" evidence="7">
    <location>
        <begin position="662"/>
        <end position="765"/>
    </location>
</feature>
<dbReference type="AlphaFoldDB" id="A0AAD9V229"/>
<dbReference type="PANTHER" id="PTHR25462">
    <property type="entry name" value="BONUS, ISOFORM C-RELATED"/>
    <property type="match status" value="1"/>
</dbReference>
<dbReference type="InterPro" id="IPR014756">
    <property type="entry name" value="Ig_E-set"/>
</dbReference>
<evidence type="ECO:0000313" key="14">
    <source>
        <dbReference type="Proteomes" id="UP001249851"/>
    </source>
</evidence>
<accession>A0AAD9V229</accession>
<dbReference type="InterPro" id="IPR001841">
    <property type="entry name" value="Znf_RING"/>
</dbReference>
<dbReference type="InterPro" id="IPR017907">
    <property type="entry name" value="Znf_RING_CS"/>
</dbReference>
<dbReference type="InterPro" id="IPR047153">
    <property type="entry name" value="TRIM45/56/19-like"/>
</dbReference>
<dbReference type="SMART" id="SM00557">
    <property type="entry name" value="IG_FLMN"/>
    <property type="match status" value="1"/>
</dbReference>
<dbReference type="CDD" id="cd05819">
    <property type="entry name" value="NHL"/>
    <property type="match status" value="1"/>
</dbReference>
<protein>
    <submittedName>
        <fullName evidence="13">Tripartite motif-containing protein 3</fullName>
    </submittedName>
</protein>
<dbReference type="Gene3D" id="3.30.40.10">
    <property type="entry name" value="Zinc/RING finger domain, C3HC4 (zinc finger)"/>
    <property type="match status" value="1"/>
</dbReference>
<dbReference type="SUPFAM" id="SSF81296">
    <property type="entry name" value="E set domains"/>
    <property type="match status" value="1"/>
</dbReference>
<dbReference type="Gene3D" id="3.30.160.60">
    <property type="entry name" value="Classic Zinc Finger"/>
    <property type="match status" value="1"/>
</dbReference>
<dbReference type="InterPro" id="IPR003609">
    <property type="entry name" value="Pan_app"/>
</dbReference>
<dbReference type="Gene3D" id="2.120.10.30">
    <property type="entry name" value="TolB, C-terminal domain"/>
    <property type="match status" value="2"/>
</dbReference>
<keyword evidence="9" id="KW-0732">Signal</keyword>
<dbReference type="InterPro" id="IPR001298">
    <property type="entry name" value="Filamin/ABP280_rpt"/>
</dbReference>
<gene>
    <name evidence="13" type="ORF">P5673_019462</name>
</gene>
<reference evidence="13" key="2">
    <citation type="journal article" date="2023" name="Science">
        <title>Genomic signatures of disease resistance in endangered staghorn corals.</title>
        <authorList>
            <person name="Vollmer S.V."/>
            <person name="Selwyn J.D."/>
            <person name="Despard B.A."/>
            <person name="Roesel C.L."/>
        </authorList>
    </citation>
    <scope>NUCLEOTIDE SEQUENCE</scope>
    <source>
        <strain evidence="13">K2</strain>
    </source>
</reference>
<dbReference type="InterPro" id="IPR017868">
    <property type="entry name" value="Filamin/ABP280_repeat-like"/>
</dbReference>
<evidence type="ECO:0000256" key="8">
    <source>
        <dbReference type="PROSITE-ProRule" id="PRU00504"/>
    </source>
</evidence>
<feature type="signal peptide" evidence="9">
    <location>
        <begin position="1"/>
        <end position="31"/>
    </location>
</feature>
<reference evidence="13" key="1">
    <citation type="journal article" date="2023" name="G3 (Bethesda)">
        <title>Whole genome assembly and annotation of the endangered Caribbean coral Acropora cervicornis.</title>
        <authorList>
            <person name="Selwyn J.D."/>
            <person name="Vollmer S.V."/>
        </authorList>
    </citation>
    <scope>NUCLEOTIDE SEQUENCE</scope>
    <source>
        <strain evidence="13">K2</strain>
    </source>
</reference>
<dbReference type="GO" id="GO:0008270">
    <property type="term" value="F:zinc ion binding"/>
    <property type="evidence" value="ECO:0007669"/>
    <property type="project" value="UniProtKB-KW"/>
</dbReference>
<dbReference type="InterPro" id="IPR018957">
    <property type="entry name" value="Znf_C3HC4_RING-type"/>
</dbReference>
<comment type="similarity">
    <text evidence="1">Belongs to the TRIM/RBCC family.</text>
</comment>
<evidence type="ECO:0000256" key="7">
    <source>
        <dbReference type="PROSITE-ProRule" id="PRU00087"/>
    </source>
</evidence>
<feature type="domain" description="RING-type" evidence="10">
    <location>
        <begin position="315"/>
        <end position="360"/>
    </location>
</feature>
<feature type="repeat" description="NHL" evidence="8">
    <location>
        <begin position="804"/>
        <end position="835"/>
    </location>
</feature>
<evidence type="ECO:0000256" key="1">
    <source>
        <dbReference type="ARBA" id="ARBA00008518"/>
    </source>
</evidence>
<comment type="caution">
    <text evidence="13">The sequence shown here is derived from an EMBL/GenBank/DDBJ whole genome shotgun (WGS) entry which is preliminary data.</text>
</comment>
<feature type="domain" description="Apple" evidence="12">
    <location>
        <begin position="32"/>
        <end position="116"/>
    </location>
</feature>
<dbReference type="InterPro" id="IPR011042">
    <property type="entry name" value="6-blade_b-propeller_TolB-like"/>
</dbReference>
<dbReference type="PROSITE" id="PS50948">
    <property type="entry name" value="PAN"/>
    <property type="match status" value="1"/>
</dbReference>
<evidence type="ECO:0000259" key="12">
    <source>
        <dbReference type="PROSITE" id="PS50948"/>
    </source>
</evidence>
<feature type="domain" description="B box-type" evidence="11">
    <location>
        <begin position="390"/>
        <end position="437"/>
    </location>
</feature>
<feature type="domain" description="B box-type" evidence="11">
    <location>
        <begin position="450"/>
        <end position="493"/>
    </location>
</feature>
<evidence type="ECO:0000256" key="5">
    <source>
        <dbReference type="ARBA" id="ARBA00022833"/>
    </source>
</evidence>
<evidence type="ECO:0000256" key="6">
    <source>
        <dbReference type="PROSITE-ProRule" id="PRU00024"/>
    </source>
</evidence>
<evidence type="ECO:0000256" key="4">
    <source>
        <dbReference type="ARBA" id="ARBA00022771"/>
    </source>
</evidence>
<dbReference type="PROSITE" id="PS00518">
    <property type="entry name" value="ZF_RING_1"/>
    <property type="match status" value="1"/>
</dbReference>
<feature type="repeat" description="NHL" evidence="8">
    <location>
        <begin position="1013"/>
        <end position="1053"/>
    </location>
</feature>
<evidence type="ECO:0000256" key="2">
    <source>
        <dbReference type="ARBA" id="ARBA00022723"/>
    </source>
</evidence>
<dbReference type="EMBL" id="JARQWQ010000045">
    <property type="protein sequence ID" value="KAK2558331.1"/>
    <property type="molecule type" value="Genomic_DNA"/>
</dbReference>
<evidence type="ECO:0000256" key="9">
    <source>
        <dbReference type="SAM" id="SignalP"/>
    </source>
</evidence>
<proteinExistence type="inferred from homology"/>
<organism evidence="13 14">
    <name type="scientific">Acropora cervicornis</name>
    <name type="common">Staghorn coral</name>
    <dbReference type="NCBI Taxonomy" id="6130"/>
    <lineage>
        <taxon>Eukaryota</taxon>
        <taxon>Metazoa</taxon>
        <taxon>Cnidaria</taxon>
        <taxon>Anthozoa</taxon>
        <taxon>Hexacorallia</taxon>
        <taxon>Scleractinia</taxon>
        <taxon>Astrocoeniina</taxon>
        <taxon>Acroporidae</taxon>
        <taxon>Acropora</taxon>
    </lineage>
</organism>
<dbReference type="Gene3D" id="2.60.40.10">
    <property type="entry name" value="Immunoglobulins"/>
    <property type="match status" value="1"/>
</dbReference>
<evidence type="ECO:0000259" key="11">
    <source>
        <dbReference type="PROSITE" id="PS50119"/>
    </source>
</evidence>
<dbReference type="SUPFAM" id="SSF57850">
    <property type="entry name" value="RING/U-box"/>
    <property type="match status" value="1"/>
</dbReference>
<keyword evidence="14" id="KW-1185">Reference proteome</keyword>
<evidence type="ECO:0000313" key="13">
    <source>
        <dbReference type="EMBL" id="KAK2558331.1"/>
    </source>
</evidence>
<keyword evidence="2" id="KW-0479">Metal-binding</keyword>
<feature type="repeat" description="NHL" evidence="8">
    <location>
        <begin position="964"/>
        <end position="1007"/>
    </location>
</feature>
<feature type="repeat" description="NHL" evidence="8">
    <location>
        <begin position="882"/>
        <end position="920"/>
    </location>
</feature>
<dbReference type="PROSITE" id="PS51125">
    <property type="entry name" value="NHL"/>
    <property type="match status" value="4"/>
</dbReference>
<dbReference type="PANTHER" id="PTHR25462:SF291">
    <property type="entry name" value="E3 UBIQUITIN-PROTEIN LIGASE TRIM45"/>
    <property type="match status" value="1"/>
</dbReference>
<evidence type="ECO:0000256" key="3">
    <source>
        <dbReference type="ARBA" id="ARBA00022737"/>
    </source>
</evidence>
<dbReference type="PROSITE" id="PS50194">
    <property type="entry name" value="FILAMIN_REPEAT"/>
    <property type="match status" value="1"/>
</dbReference>
<dbReference type="PROSITE" id="PS51257">
    <property type="entry name" value="PROKAR_LIPOPROTEIN"/>
    <property type="match status" value="1"/>
</dbReference>
<dbReference type="Pfam" id="PF00643">
    <property type="entry name" value="zf-B_box"/>
    <property type="match status" value="1"/>
</dbReference>
<keyword evidence="5" id="KW-0862">Zinc</keyword>
<dbReference type="SMART" id="SM00184">
    <property type="entry name" value="RING"/>
    <property type="match status" value="1"/>
</dbReference>
<dbReference type="SMART" id="SM00336">
    <property type="entry name" value="BBOX"/>
    <property type="match status" value="2"/>
</dbReference>
<dbReference type="PROSITE" id="PS50119">
    <property type="entry name" value="ZF_BBOX"/>
    <property type="match status" value="2"/>
</dbReference>